<dbReference type="PATRIC" id="fig|104102.12.peg.1143"/>
<gene>
    <name evidence="1" type="ORF">AD947_07690</name>
</gene>
<reference evidence="1 2" key="1">
    <citation type="submission" date="2015-06" db="EMBL/GenBank/DDBJ databases">
        <title>Improved classification and identification of acetic acid bacteria using matrix-assisted laser desorption/ionization time-of-flight mass spectrometry; Gluconobacter nephelii and Gluconobacter uchimurae are later heterotypic synonyms of Gluconobacter japonicus and Gluconobacter oxydans, respectively.</title>
        <authorList>
            <person name="Li L."/>
            <person name="Cleenwerck I."/>
            <person name="De Vuyst L."/>
            <person name="Vandamme P."/>
        </authorList>
    </citation>
    <scope>NUCLEOTIDE SEQUENCE [LARGE SCALE GENOMIC DNA]</scope>
    <source>
        <strain evidence="1 2">LMG 1663</strain>
    </source>
</reference>
<protein>
    <submittedName>
        <fullName evidence="1">Uncharacterized protein</fullName>
    </submittedName>
</protein>
<sequence>MPFPLHNCAAPRMRNCGESTESHPDRTGITPFLPDAKKAAGKILRPFHMRIRRIPADTIPY</sequence>
<dbReference type="Proteomes" id="UP000075411">
    <property type="component" value="Unassembled WGS sequence"/>
</dbReference>
<accession>A0A149TXJ1</accession>
<comment type="caution">
    <text evidence="1">The sequence shown here is derived from an EMBL/GenBank/DDBJ whole genome shotgun (WGS) entry which is preliminary data.</text>
</comment>
<evidence type="ECO:0000313" key="1">
    <source>
        <dbReference type="EMBL" id="KXV57842.1"/>
    </source>
</evidence>
<proteinExistence type="predicted"/>
<evidence type="ECO:0000313" key="2">
    <source>
        <dbReference type="Proteomes" id="UP000075411"/>
    </source>
</evidence>
<dbReference type="AlphaFoldDB" id="A0A149TXJ1"/>
<dbReference type="EMBL" id="LHZT01000118">
    <property type="protein sequence ID" value="KXV57842.1"/>
    <property type="molecule type" value="Genomic_DNA"/>
</dbReference>
<name>A0A149TXJ1_9PROT</name>
<organism evidence="1 2">
    <name type="scientific">Acetobacter tropicalis</name>
    <dbReference type="NCBI Taxonomy" id="104102"/>
    <lineage>
        <taxon>Bacteria</taxon>
        <taxon>Pseudomonadati</taxon>
        <taxon>Pseudomonadota</taxon>
        <taxon>Alphaproteobacteria</taxon>
        <taxon>Acetobacterales</taxon>
        <taxon>Acetobacteraceae</taxon>
        <taxon>Acetobacter</taxon>
    </lineage>
</organism>